<proteinExistence type="predicted"/>
<gene>
    <name evidence="8" type="ORF">ACFPN2_35320</name>
</gene>
<feature type="domain" description="HTH iclR-type" evidence="6">
    <location>
        <begin position="22"/>
        <end position="84"/>
    </location>
</feature>
<dbReference type="Proteomes" id="UP001595904">
    <property type="component" value="Unassembled WGS sequence"/>
</dbReference>
<protein>
    <recommendedName>
        <fullName evidence="4">HTH-type transcriptional repressor AllR</fullName>
    </recommendedName>
    <alternativeName>
        <fullName evidence="5">Negative regulator of allantoin and glyoxylate utilization operons</fullName>
    </alternativeName>
</protein>
<dbReference type="PROSITE" id="PS51078">
    <property type="entry name" value="ICLR_ED"/>
    <property type="match status" value="1"/>
</dbReference>
<dbReference type="Pfam" id="PF01614">
    <property type="entry name" value="IclR_C"/>
    <property type="match status" value="1"/>
</dbReference>
<evidence type="ECO:0000256" key="3">
    <source>
        <dbReference type="ARBA" id="ARBA00023163"/>
    </source>
</evidence>
<evidence type="ECO:0000259" key="6">
    <source>
        <dbReference type="PROSITE" id="PS51077"/>
    </source>
</evidence>
<name>A0ABV8T4F8_9GAMM</name>
<dbReference type="InterPro" id="IPR050707">
    <property type="entry name" value="HTH_MetabolicPath_Reg"/>
</dbReference>
<evidence type="ECO:0000313" key="8">
    <source>
        <dbReference type="EMBL" id="MFC4314390.1"/>
    </source>
</evidence>
<organism evidence="8 9">
    <name type="scientific">Steroidobacter flavus</name>
    <dbReference type="NCBI Taxonomy" id="1842136"/>
    <lineage>
        <taxon>Bacteria</taxon>
        <taxon>Pseudomonadati</taxon>
        <taxon>Pseudomonadota</taxon>
        <taxon>Gammaproteobacteria</taxon>
        <taxon>Steroidobacterales</taxon>
        <taxon>Steroidobacteraceae</taxon>
        <taxon>Steroidobacter</taxon>
    </lineage>
</organism>
<keyword evidence="3" id="KW-0804">Transcription</keyword>
<dbReference type="InterPro" id="IPR036390">
    <property type="entry name" value="WH_DNA-bd_sf"/>
</dbReference>
<keyword evidence="2" id="KW-0238">DNA-binding</keyword>
<feature type="domain" description="IclR-ED" evidence="7">
    <location>
        <begin position="85"/>
        <end position="269"/>
    </location>
</feature>
<keyword evidence="1" id="KW-0805">Transcription regulation</keyword>
<dbReference type="Gene3D" id="1.10.10.10">
    <property type="entry name" value="Winged helix-like DNA-binding domain superfamily/Winged helix DNA-binding domain"/>
    <property type="match status" value="1"/>
</dbReference>
<sequence>MQGLEPTGDEDTGKDIKDGSMVQSVVVAWRLLDALARSAGPMRVTELANQLEEPKAKVHRHLATMRYLGVVEQVPGSEKYRLGWKLYQMGQLTFERFDLKAVAEPYMARLRDEVHQSVMLAIPIGVEALFIANLDYVAAGLPKISGVSGTVVPPAVSTIGRIVLAYAHRKQQEQVLGQPIRAYTKHTLTDVKALRERLETIRTRLYDYGSEELTLGIASVAAPVLGAEDQLLGIVSIVGSVQFILDPPSPMQIAYVQACASAISANFNSTAYNGIAKPLR</sequence>
<evidence type="ECO:0000256" key="5">
    <source>
        <dbReference type="ARBA" id="ARBA00042627"/>
    </source>
</evidence>
<evidence type="ECO:0000259" key="7">
    <source>
        <dbReference type="PROSITE" id="PS51078"/>
    </source>
</evidence>
<dbReference type="InterPro" id="IPR014757">
    <property type="entry name" value="Tscrpt_reg_IclR_C"/>
</dbReference>
<reference evidence="9" key="1">
    <citation type="journal article" date="2019" name="Int. J. Syst. Evol. Microbiol.">
        <title>The Global Catalogue of Microorganisms (GCM) 10K type strain sequencing project: providing services to taxonomists for standard genome sequencing and annotation.</title>
        <authorList>
            <consortium name="The Broad Institute Genomics Platform"/>
            <consortium name="The Broad Institute Genome Sequencing Center for Infectious Disease"/>
            <person name="Wu L."/>
            <person name="Ma J."/>
        </authorList>
    </citation>
    <scope>NUCLEOTIDE SEQUENCE [LARGE SCALE GENOMIC DNA]</scope>
    <source>
        <strain evidence="9">CGMCC 1.10759</strain>
    </source>
</reference>
<keyword evidence="9" id="KW-1185">Reference proteome</keyword>
<dbReference type="PROSITE" id="PS51077">
    <property type="entry name" value="HTH_ICLR"/>
    <property type="match status" value="1"/>
</dbReference>
<dbReference type="InterPro" id="IPR036388">
    <property type="entry name" value="WH-like_DNA-bd_sf"/>
</dbReference>
<accession>A0ABV8T4F8</accession>
<dbReference type="PANTHER" id="PTHR30136:SF24">
    <property type="entry name" value="HTH-TYPE TRANSCRIPTIONAL REPRESSOR ALLR"/>
    <property type="match status" value="1"/>
</dbReference>
<dbReference type="EMBL" id="JBHSDU010000015">
    <property type="protein sequence ID" value="MFC4314390.1"/>
    <property type="molecule type" value="Genomic_DNA"/>
</dbReference>
<evidence type="ECO:0000256" key="4">
    <source>
        <dbReference type="ARBA" id="ARBA00040379"/>
    </source>
</evidence>
<evidence type="ECO:0000313" key="9">
    <source>
        <dbReference type="Proteomes" id="UP001595904"/>
    </source>
</evidence>
<evidence type="ECO:0000256" key="2">
    <source>
        <dbReference type="ARBA" id="ARBA00023125"/>
    </source>
</evidence>
<dbReference type="InterPro" id="IPR005471">
    <property type="entry name" value="Tscrpt_reg_IclR_N"/>
</dbReference>
<dbReference type="SMART" id="SM00346">
    <property type="entry name" value="HTH_ICLR"/>
    <property type="match status" value="1"/>
</dbReference>
<dbReference type="CDD" id="cd00090">
    <property type="entry name" value="HTH_ARSR"/>
    <property type="match status" value="1"/>
</dbReference>
<dbReference type="InterPro" id="IPR011991">
    <property type="entry name" value="ArsR-like_HTH"/>
</dbReference>
<dbReference type="Pfam" id="PF09339">
    <property type="entry name" value="HTH_IclR"/>
    <property type="match status" value="1"/>
</dbReference>
<dbReference type="SUPFAM" id="SSF55781">
    <property type="entry name" value="GAF domain-like"/>
    <property type="match status" value="1"/>
</dbReference>
<dbReference type="PANTHER" id="PTHR30136">
    <property type="entry name" value="HELIX-TURN-HELIX TRANSCRIPTIONAL REGULATOR, ICLR FAMILY"/>
    <property type="match status" value="1"/>
</dbReference>
<dbReference type="InterPro" id="IPR029016">
    <property type="entry name" value="GAF-like_dom_sf"/>
</dbReference>
<comment type="caution">
    <text evidence="8">The sequence shown here is derived from an EMBL/GenBank/DDBJ whole genome shotgun (WGS) entry which is preliminary data.</text>
</comment>
<dbReference type="RefSeq" id="WP_380605529.1">
    <property type="nucleotide sequence ID" value="NZ_JBHSDU010000015.1"/>
</dbReference>
<dbReference type="Gene3D" id="3.30.450.40">
    <property type="match status" value="1"/>
</dbReference>
<evidence type="ECO:0000256" key="1">
    <source>
        <dbReference type="ARBA" id="ARBA00023015"/>
    </source>
</evidence>
<dbReference type="SUPFAM" id="SSF46785">
    <property type="entry name" value="Winged helix' DNA-binding domain"/>
    <property type="match status" value="1"/>
</dbReference>